<sequence>MLIILLPGTHTYAQVFKTSVSETFKSPGPAAYRKIGSDFLSLERDNGKALFGYTFKLHKVKFGLTLRRYDSAMNLIKEQPLLGGEKKSGPFPPYLGSFNGKLYILYFLYEKEEEDVKLIMADVDPITLTMTGEKELLTMDQKNTGLIKTWEAYTNLNIQIAGAPDNSRLLLWWASELNNQFSYCILDRNLTLVSKKYETVKEATELYKFSGCLDNEGHVYISYRFSKAEGEWKNKVAIYDNDKKVKEHEIKTQVGSLFQIQLVASRKDKLVHIAGTYSEKPSKLNGIFHQTINTSDKSLNPAASIPFPASLVEQFDKDSWGSTKEKNYGIDPLTFNSYALEDGRLAMVGEFRKTTRTERAQYDASGSLLYALVDGKTAITGSVPKYRVSAGSTIGDSYAAFPYKNTLLVFYNDNEPNLARDITKPPVPFSEYKRSVLAVAFMNGDGVIKRQGILDLTKEGFLAIGESVQPLAWNKLMVPIYKIKGLGGVGNDRKWSTVNIE</sequence>
<gene>
    <name evidence="1" type="ORF">D3H65_07635</name>
</gene>
<name>A0A3B7MKR1_9BACT</name>
<dbReference type="Proteomes" id="UP000263900">
    <property type="component" value="Chromosome"/>
</dbReference>
<dbReference type="KEGG" id="pseg:D3H65_07635"/>
<dbReference type="EMBL" id="CP032157">
    <property type="protein sequence ID" value="AXY73859.1"/>
    <property type="molecule type" value="Genomic_DNA"/>
</dbReference>
<evidence type="ECO:0000313" key="2">
    <source>
        <dbReference type="Proteomes" id="UP000263900"/>
    </source>
</evidence>
<organism evidence="1 2">
    <name type="scientific">Paraflavitalea soli</name>
    <dbReference type="NCBI Taxonomy" id="2315862"/>
    <lineage>
        <taxon>Bacteria</taxon>
        <taxon>Pseudomonadati</taxon>
        <taxon>Bacteroidota</taxon>
        <taxon>Chitinophagia</taxon>
        <taxon>Chitinophagales</taxon>
        <taxon>Chitinophagaceae</taxon>
        <taxon>Paraflavitalea</taxon>
    </lineage>
</organism>
<protein>
    <submittedName>
        <fullName evidence="1">Uncharacterized protein</fullName>
    </submittedName>
</protein>
<dbReference type="OrthoDB" id="621995at2"/>
<dbReference type="AlphaFoldDB" id="A0A3B7MKR1"/>
<accession>A0A3B7MKR1</accession>
<keyword evidence="2" id="KW-1185">Reference proteome</keyword>
<reference evidence="1 2" key="1">
    <citation type="submission" date="2018-09" db="EMBL/GenBank/DDBJ databases">
        <title>Genome sequencing of strain 6GH32-13.</title>
        <authorList>
            <person name="Weon H.-Y."/>
            <person name="Heo J."/>
            <person name="Kwon S.-W."/>
        </authorList>
    </citation>
    <scope>NUCLEOTIDE SEQUENCE [LARGE SCALE GENOMIC DNA]</scope>
    <source>
        <strain evidence="1 2">5GH32-13</strain>
    </source>
</reference>
<dbReference type="RefSeq" id="WP_119049700.1">
    <property type="nucleotide sequence ID" value="NZ_CP032157.1"/>
</dbReference>
<evidence type="ECO:0000313" key="1">
    <source>
        <dbReference type="EMBL" id="AXY73859.1"/>
    </source>
</evidence>
<proteinExistence type="predicted"/>